<evidence type="ECO:0008006" key="4">
    <source>
        <dbReference type="Google" id="ProtNLM"/>
    </source>
</evidence>
<dbReference type="AlphaFoldDB" id="A0A7X8YFK5"/>
<dbReference type="Proteomes" id="UP000535589">
    <property type="component" value="Unassembled WGS sequence"/>
</dbReference>
<keyword evidence="3" id="KW-1185">Reference proteome</keyword>
<feature type="chain" id="PRO_5030812983" description="Phosphate ABC transporter substrate-binding protein" evidence="1">
    <location>
        <begin position="31"/>
        <end position="163"/>
    </location>
</feature>
<evidence type="ECO:0000313" key="3">
    <source>
        <dbReference type="Proteomes" id="UP000535589"/>
    </source>
</evidence>
<name>A0A7X8YFK5_9VIBR</name>
<sequence length="163" mass="18392">MKTTIRQSIRYVTNTCCIVGLALFASYSAASWSTEPYISEDYVIFTLDAHFSELNKSKARKLFRGKTKRLDGNKFELADWPKNSLVREDFYQALLGKNLAQMNAYWAALSFSGKARPPKELKGDNINALLTWMAAEPNRIGYAPLTKVPTDATVLFRLEVGNQ</sequence>
<feature type="signal peptide" evidence="1">
    <location>
        <begin position="1"/>
        <end position="30"/>
    </location>
</feature>
<accession>A0A7X8YFK5</accession>
<dbReference type="SUPFAM" id="SSF53850">
    <property type="entry name" value="Periplasmic binding protein-like II"/>
    <property type="match status" value="1"/>
</dbReference>
<comment type="caution">
    <text evidence="2">The sequence shown here is derived from an EMBL/GenBank/DDBJ whole genome shotgun (WGS) entry which is preliminary data.</text>
</comment>
<protein>
    <recommendedName>
        <fullName evidence="4">Phosphate ABC transporter substrate-binding protein</fullName>
    </recommendedName>
</protein>
<dbReference type="RefSeq" id="WP_168835137.1">
    <property type="nucleotide sequence ID" value="NZ_JABAIK010000003.1"/>
</dbReference>
<reference evidence="2 3" key="1">
    <citation type="submission" date="2020-04" db="EMBL/GenBank/DDBJ databases">
        <title>Vibrio sp. SM6, a novel species isolated from seawater.</title>
        <authorList>
            <person name="Wang X."/>
        </authorList>
    </citation>
    <scope>NUCLEOTIDE SEQUENCE [LARGE SCALE GENOMIC DNA]</scope>
    <source>
        <strain evidence="2 3">SM6</strain>
    </source>
</reference>
<proteinExistence type="predicted"/>
<dbReference type="EMBL" id="JABAIK010000003">
    <property type="protein sequence ID" value="NLS12023.1"/>
    <property type="molecule type" value="Genomic_DNA"/>
</dbReference>
<evidence type="ECO:0000256" key="1">
    <source>
        <dbReference type="SAM" id="SignalP"/>
    </source>
</evidence>
<organism evidence="2 3">
    <name type="scientific">Vibrio agarilyticus</name>
    <dbReference type="NCBI Taxonomy" id="2726741"/>
    <lineage>
        <taxon>Bacteria</taxon>
        <taxon>Pseudomonadati</taxon>
        <taxon>Pseudomonadota</taxon>
        <taxon>Gammaproteobacteria</taxon>
        <taxon>Vibrionales</taxon>
        <taxon>Vibrionaceae</taxon>
        <taxon>Vibrio</taxon>
    </lineage>
</organism>
<evidence type="ECO:0000313" key="2">
    <source>
        <dbReference type="EMBL" id="NLS12023.1"/>
    </source>
</evidence>
<gene>
    <name evidence="2" type="ORF">HGP28_03840</name>
</gene>
<keyword evidence="1" id="KW-0732">Signal</keyword>